<feature type="domain" description="Zinc finger C5HC2-type" evidence="1">
    <location>
        <begin position="70"/>
        <end position="122"/>
    </location>
</feature>
<proteinExistence type="predicted"/>
<evidence type="ECO:0000259" key="1">
    <source>
        <dbReference type="Pfam" id="PF02928"/>
    </source>
</evidence>
<keyword evidence="3" id="KW-1185">Reference proteome</keyword>
<dbReference type="GO" id="GO:0005634">
    <property type="term" value="C:nucleus"/>
    <property type="evidence" value="ECO:0007669"/>
    <property type="project" value="TreeGrafter"/>
</dbReference>
<dbReference type="OrthoDB" id="1678912at2759"/>
<dbReference type="PANTHER" id="PTHR10694:SF133">
    <property type="entry name" value="LYSINE-SPECIFIC DEMETHYLASE JMJ17"/>
    <property type="match status" value="1"/>
</dbReference>
<gene>
    <name evidence="2" type="ORF">Cgig2_000669</name>
</gene>
<dbReference type="AlphaFoldDB" id="A0A9Q1GSH5"/>
<organism evidence="2 3">
    <name type="scientific">Carnegiea gigantea</name>
    <dbReference type="NCBI Taxonomy" id="171969"/>
    <lineage>
        <taxon>Eukaryota</taxon>
        <taxon>Viridiplantae</taxon>
        <taxon>Streptophyta</taxon>
        <taxon>Embryophyta</taxon>
        <taxon>Tracheophyta</taxon>
        <taxon>Spermatophyta</taxon>
        <taxon>Magnoliopsida</taxon>
        <taxon>eudicotyledons</taxon>
        <taxon>Gunneridae</taxon>
        <taxon>Pentapetalae</taxon>
        <taxon>Caryophyllales</taxon>
        <taxon>Cactineae</taxon>
        <taxon>Cactaceae</taxon>
        <taxon>Cactoideae</taxon>
        <taxon>Echinocereeae</taxon>
        <taxon>Carnegiea</taxon>
    </lineage>
</organism>
<dbReference type="Pfam" id="PF02928">
    <property type="entry name" value="zf-C5HC2"/>
    <property type="match status" value="1"/>
</dbReference>
<protein>
    <recommendedName>
        <fullName evidence="1">Zinc finger C5HC2-type domain-containing protein</fullName>
    </recommendedName>
</protein>
<dbReference type="GO" id="GO:0010468">
    <property type="term" value="P:regulation of gene expression"/>
    <property type="evidence" value="ECO:0007669"/>
    <property type="project" value="TreeGrafter"/>
</dbReference>
<accession>A0A9Q1GSH5</accession>
<comment type="caution">
    <text evidence="2">The sequence shown here is derived from an EMBL/GenBank/DDBJ whole genome shotgun (WGS) entry which is preliminary data.</text>
</comment>
<dbReference type="GO" id="GO:0000785">
    <property type="term" value="C:chromatin"/>
    <property type="evidence" value="ECO:0007669"/>
    <property type="project" value="TreeGrafter"/>
</dbReference>
<dbReference type="GO" id="GO:0032452">
    <property type="term" value="F:histone demethylase activity"/>
    <property type="evidence" value="ECO:0007669"/>
    <property type="project" value="TreeGrafter"/>
</dbReference>
<dbReference type="InterPro" id="IPR004198">
    <property type="entry name" value="Znf_C5HC2"/>
</dbReference>
<evidence type="ECO:0000313" key="2">
    <source>
        <dbReference type="EMBL" id="KAJ8424531.1"/>
    </source>
</evidence>
<reference evidence="2" key="1">
    <citation type="submission" date="2022-04" db="EMBL/GenBank/DDBJ databases">
        <title>Carnegiea gigantea Genome sequencing and assembly v2.</title>
        <authorList>
            <person name="Copetti D."/>
            <person name="Sanderson M.J."/>
            <person name="Burquez A."/>
            <person name="Wojciechowski M.F."/>
        </authorList>
    </citation>
    <scope>NUCLEOTIDE SEQUENCE</scope>
    <source>
        <strain evidence="2">SGP5-SGP5p</strain>
        <tissue evidence="2">Aerial part</tissue>
    </source>
</reference>
<dbReference type="EMBL" id="JAKOGI010001659">
    <property type="protein sequence ID" value="KAJ8424531.1"/>
    <property type="molecule type" value="Genomic_DNA"/>
</dbReference>
<name>A0A9Q1GSH5_9CARY</name>
<sequence>MPGALDWSPEFVQIGCDTKAAPYMNKELLRVFGKEKMWRERLWKKGLVKTSVMAPRKNPDYVGTEEDPTCIICQQYLYLSAVVCHCRPATFVCLEHWEHLCECTPRKRHLLYRHSLAELDELICMPENAISGCSNSRRQRSLLQQNLSSTDSGALTKKVKGKQMTLAQLAEEWLLNSCKIFQLSFSSNAYANALKEAQQFLWSGSEMDPVSPIVYYNHLSSHSSGGGFGLPGLVSPTVSPKIV</sequence>
<dbReference type="Proteomes" id="UP001153076">
    <property type="component" value="Unassembled WGS sequence"/>
</dbReference>
<evidence type="ECO:0000313" key="3">
    <source>
        <dbReference type="Proteomes" id="UP001153076"/>
    </source>
</evidence>
<dbReference type="PANTHER" id="PTHR10694">
    <property type="entry name" value="LYSINE-SPECIFIC DEMETHYLASE"/>
    <property type="match status" value="1"/>
</dbReference>